<comment type="catalytic activity">
    <reaction evidence="10 11">
        <text>DNA(n) + a 2'-deoxyribonucleoside 5'-triphosphate = DNA(n+1) + diphosphate</text>
        <dbReference type="Rhea" id="RHEA:22508"/>
        <dbReference type="Rhea" id="RHEA-COMP:17339"/>
        <dbReference type="Rhea" id="RHEA-COMP:17340"/>
        <dbReference type="ChEBI" id="CHEBI:33019"/>
        <dbReference type="ChEBI" id="CHEBI:61560"/>
        <dbReference type="ChEBI" id="CHEBI:173112"/>
        <dbReference type="EC" id="2.7.7.7"/>
    </reaction>
</comment>
<evidence type="ECO:0000313" key="14">
    <source>
        <dbReference type="EMBL" id="SKA82496.1"/>
    </source>
</evidence>
<keyword evidence="4 11" id="KW-0235">DNA replication</keyword>
<dbReference type="Gene3D" id="3.30.300.150">
    <property type="entry name" value="DNA polymerase III, tau subunit, domain V"/>
    <property type="match status" value="1"/>
</dbReference>
<dbReference type="InterPro" id="IPR012763">
    <property type="entry name" value="DNA_pol_III_sug/sutau_N"/>
</dbReference>
<accession>A0A1T4WYU3</accession>
<dbReference type="Pfam" id="PF22608">
    <property type="entry name" value="DNAX_ATPase_lid"/>
    <property type="match status" value="1"/>
</dbReference>
<evidence type="ECO:0000256" key="2">
    <source>
        <dbReference type="ARBA" id="ARBA00022679"/>
    </source>
</evidence>
<dbReference type="AlphaFoldDB" id="A0A1T4WYU3"/>
<keyword evidence="15" id="KW-1185">Reference proteome</keyword>
<protein>
    <recommendedName>
        <fullName evidence="11">DNA polymerase III subunit gamma/tau</fullName>
        <ecNumber evidence="11">2.7.7.7</ecNumber>
    </recommendedName>
</protein>
<feature type="region of interest" description="Disordered" evidence="12">
    <location>
        <begin position="363"/>
        <end position="384"/>
    </location>
</feature>
<dbReference type="Pfam" id="PF13177">
    <property type="entry name" value="DNA_pol3_delta2"/>
    <property type="match status" value="1"/>
</dbReference>
<dbReference type="NCBIfam" id="NF004046">
    <property type="entry name" value="PRK05563.1"/>
    <property type="match status" value="1"/>
</dbReference>
<dbReference type="CDD" id="cd00009">
    <property type="entry name" value="AAA"/>
    <property type="match status" value="1"/>
</dbReference>
<evidence type="ECO:0000256" key="11">
    <source>
        <dbReference type="RuleBase" id="RU364063"/>
    </source>
</evidence>
<name>A0A1T4WYU3_9GAMM</name>
<dbReference type="GO" id="GO:0006261">
    <property type="term" value="P:DNA-templated DNA replication"/>
    <property type="evidence" value="ECO:0007669"/>
    <property type="project" value="TreeGrafter"/>
</dbReference>
<dbReference type="GO" id="GO:0003887">
    <property type="term" value="F:DNA-directed DNA polymerase activity"/>
    <property type="evidence" value="ECO:0007669"/>
    <property type="project" value="UniProtKB-KW"/>
</dbReference>
<gene>
    <name evidence="11" type="primary">dnaX</name>
    <name evidence="14" type="ORF">SAMN02745130_02301</name>
</gene>
<evidence type="ECO:0000256" key="7">
    <source>
        <dbReference type="ARBA" id="ARBA00022833"/>
    </source>
</evidence>
<dbReference type="PANTHER" id="PTHR11669">
    <property type="entry name" value="REPLICATION FACTOR C / DNA POLYMERASE III GAMMA-TAU SUBUNIT"/>
    <property type="match status" value="1"/>
</dbReference>
<evidence type="ECO:0000256" key="3">
    <source>
        <dbReference type="ARBA" id="ARBA00022695"/>
    </source>
</evidence>
<evidence type="ECO:0000256" key="12">
    <source>
        <dbReference type="SAM" id="MobiDB-lite"/>
    </source>
</evidence>
<dbReference type="EMBL" id="FUYB01000010">
    <property type="protein sequence ID" value="SKA82496.1"/>
    <property type="molecule type" value="Genomic_DNA"/>
</dbReference>
<dbReference type="Gene3D" id="1.10.8.60">
    <property type="match status" value="1"/>
</dbReference>
<dbReference type="InterPro" id="IPR027417">
    <property type="entry name" value="P-loop_NTPase"/>
</dbReference>
<evidence type="ECO:0000256" key="1">
    <source>
        <dbReference type="ARBA" id="ARBA00006360"/>
    </source>
</evidence>
<dbReference type="NCBIfam" id="NF005942">
    <property type="entry name" value="PRK07994.1"/>
    <property type="match status" value="1"/>
</dbReference>
<dbReference type="Gene3D" id="1.20.272.10">
    <property type="match status" value="1"/>
</dbReference>
<dbReference type="FunFam" id="1.10.8.60:FF:000013">
    <property type="entry name" value="DNA polymerase III subunit gamma/tau"/>
    <property type="match status" value="1"/>
</dbReference>
<evidence type="ECO:0000256" key="9">
    <source>
        <dbReference type="ARBA" id="ARBA00022932"/>
    </source>
</evidence>
<dbReference type="InterPro" id="IPR021029">
    <property type="entry name" value="DNA_pol_III_tau_dom-5"/>
</dbReference>
<dbReference type="CDD" id="cd18137">
    <property type="entry name" value="HLD_clamp_pol_III_gamma_tau"/>
    <property type="match status" value="1"/>
</dbReference>
<comment type="function">
    <text evidence="11">DNA polymerase III is a complex, multichain enzyme responsible for most of the replicative synthesis in bacteria. This DNA polymerase also exhibits 3' to 5' exonuclease activity.</text>
</comment>
<dbReference type="GO" id="GO:0009360">
    <property type="term" value="C:DNA polymerase III complex"/>
    <property type="evidence" value="ECO:0007669"/>
    <property type="project" value="InterPro"/>
</dbReference>
<keyword evidence="7" id="KW-0862">Zinc</keyword>
<dbReference type="GO" id="GO:0005524">
    <property type="term" value="F:ATP binding"/>
    <property type="evidence" value="ECO:0007669"/>
    <property type="project" value="UniProtKB-KW"/>
</dbReference>
<evidence type="ECO:0000256" key="10">
    <source>
        <dbReference type="ARBA" id="ARBA00049244"/>
    </source>
</evidence>
<dbReference type="InterPro" id="IPR003593">
    <property type="entry name" value="AAA+_ATPase"/>
</dbReference>
<keyword evidence="9 11" id="KW-0239">DNA-directed DNA polymerase</keyword>
<dbReference type="EC" id="2.7.7.7" evidence="11"/>
<sequence length="608" mass="66616">MSYQVLARKWRPQNFQQMVGQAHVLRALLTALDANRLHHAYLFTGTRGVGKTTIARIFAKCLNCQVGVSATPCGVCHSCIEIAEGRHLDLLEVDAASRTKVEDTRELLDNVQYAPTRGRYKIYLIDEVHMLSGHSFNALLKTLEEPPPHVKFLLATTDPQKLPVTVLSRCLQFNLKRMPLALISSHLAHVLTEEQIAFTPTALNLLAKAADGSMRDALSLTDQAIVTGGGQISDQSVQDMLGLLPSEHLHHLLQALARNDANALLVAIEQMAQVTTDFNTAADSLIALLHQLAVAQLVAQPLESETELAALIDLFTPADLQLFYQMALYGKRDLPLNPDPRSGFEMMLLRMLAFRLDDPKVSPTLKKKLTPPLSESKPSAQSPVEPVITTAARPISLTSPKPESAGLVSIPLPSVSSVVPSVNSAIKLEPKAANNQSLPVETPVLMVNAKLNDQEKLSDQAKLNEQETLSDQAKLNNQELSSNEWYELLPRLNLTGMAQQLAEHCLLKAIEGNQVRLLMDSSASNLQTSGAIEQLAAALTKVLGQALRVSLELSPELADTPEKRRLRMTQEQQRQAEQAIEQDPIVLQLKEQFGASIVAGSVRPHTHE</sequence>
<dbReference type="Pfam" id="PF12170">
    <property type="entry name" value="DNA_pol3_tau_5"/>
    <property type="match status" value="1"/>
</dbReference>
<dbReference type="Proteomes" id="UP000190460">
    <property type="component" value="Unassembled WGS sequence"/>
</dbReference>
<keyword evidence="3 11" id="KW-0548">Nucleotidyltransferase</keyword>
<dbReference type="Gene3D" id="3.40.50.300">
    <property type="entry name" value="P-loop containing nucleotide triphosphate hydrolases"/>
    <property type="match status" value="1"/>
</dbReference>
<evidence type="ECO:0000256" key="4">
    <source>
        <dbReference type="ARBA" id="ARBA00022705"/>
    </source>
</evidence>
<evidence type="ECO:0000313" key="15">
    <source>
        <dbReference type="Proteomes" id="UP000190460"/>
    </source>
</evidence>
<proteinExistence type="inferred from homology"/>
<keyword evidence="5" id="KW-0479">Metal-binding</keyword>
<evidence type="ECO:0000256" key="6">
    <source>
        <dbReference type="ARBA" id="ARBA00022741"/>
    </source>
</evidence>
<organism evidence="14 15">
    <name type="scientific">Thiothrix eikelboomii</name>
    <dbReference type="NCBI Taxonomy" id="92487"/>
    <lineage>
        <taxon>Bacteria</taxon>
        <taxon>Pseudomonadati</taxon>
        <taxon>Pseudomonadota</taxon>
        <taxon>Gammaproteobacteria</taxon>
        <taxon>Thiotrichales</taxon>
        <taxon>Thiotrichaceae</taxon>
        <taxon>Thiothrix</taxon>
    </lineage>
</organism>
<dbReference type="STRING" id="92487.SAMN02745130_02301"/>
<reference evidence="14 15" key="1">
    <citation type="submission" date="2017-02" db="EMBL/GenBank/DDBJ databases">
        <authorList>
            <person name="Peterson S.W."/>
        </authorList>
    </citation>
    <scope>NUCLEOTIDE SEQUENCE [LARGE SCALE GENOMIC DNA]</scope>
    <source>
        <strain evidence="14 15">ATCC 49788</strain>
    </source>
</reference>
<dbReference type="InterPro" id="IPR022754">
    <property type="entry name" value="DNA_pol_III_gamma-3"/>
</dbReference>
<keyword evidence="6 11" id="KW-0547">Nucleotide-binding</keyword>
<dbReference type="GO" id="GO:0046872">
    <property type="term" value="F:metal ion binding"/>
    <property type="evidence" value="ECO:0007669"/>
    <property type="project" value="UniProtKB-KW"/>
</dbReference>
<dbReference type="InterPro" id="IPR008921">
    <property type="entry name" value="DNA_pol3_clamp-load_cplx_C"/>
</dbReference>
<dbReference type="OrthoDB" id="9810148at2"/>
<dbReference type="RefSeq" id="WP_078922777.1">
    <property type="nucleotide sequence ID" value="NZ_FUYB01000010.1"/>
</dbReference>
<dbReference type="InterPro" id="IPR038249">
    <property type="entry name" value="PolIII_tau_V_sf"/>
</dbReference>
<keyword evidence="8 11" id="KW-0067">ATP-binding</keyword>
<comment type="similarity">
    <text evidence="1 11">Belongs to the DnaX/STICHEL family.</text>
</comment>
<dbReference type="Pfam" id="PF12169">
    <property type="entry name" value="DNA_pol3_gamma3"/>
    <property type="match status" value="1"/>
</dbReference>
<dbReference type="InterPro" id="IPR045085">
    <property type="entry name" value="HLD_clamp_pol_III_gamma_tau"/>
</dbReference>
<keyword evidence="2 11" id="KW-0808">Transferase</keyword>
<evidence type="ECO:0000259" key="13">
    <source>
        <dbReference type="SMART" id="SM00382"/>
    </source>
</evidence>
<dbReference type="InterPro" id="IPR050238">
    <property type="entry name" value="DNA_Rep/Repair_Clamp_Loader"/>
</dbReference>
<dbReference type="GO" id="GO:0003677">
    <property type="term" value="F:DNA binding"/>
    <property type="evidence" value="ECO:0007669"/>
    <property type="project" value="InterPro"/>
</dbReference>
<dbReference type="NCBIfam" id="TIGR02397">
    <property type="entry name" value="dnaX_nterm"/>
    <property type="match status" value="1"/>
</dbReference>
<dbReference type="SMART" id="SM00382">
    <property type="entry name" value="AAA"/>
    <property type="match status" value="1"/>
</dbReference>
<dbReference type="SUPFAM" id="SSF52540">
    <property type="entry name" value="P-loop containing nucleoside triphosphate hydrolases"/>
    <property type="match status" value="1"/>
</dbReference>
<feature type="domain" description="AAA+ ATPase" evidence="13">
    <location>
        <begin position="37"/>
        <end position="194"/>
    </location>
</feature>
<evidence type="ECO:0000256" key="8">
    <source>
        <dbReference type="ARBA" id="ARBA00022840"/>
    </source>
</evidence>
<comment type="subunit">
    <text evidence="11">DNA polymerase III contains a core (composed of alpha, epsilon and theta chains) that associates with a tau subunit. This core dimerizes to form the POLIII' complex. PolIII' associates with the gamma complex (composed of gamma, delta, delta', psi and chi chains) and with the beta chain to form the complete DNA polymerase III complex.</text>
</comment>
<dbReference type="FunFam" id="3.40.50.300:FF:000014">
    <property type="entry name" value="DNA polymerase III subunit gamma/tau"/>
    <property type="match status" value="1"/>
</dbReference>
<dbReference type="SUPFAM" id="SSF48019">
    <property type="entry name" value="post-AAA+ oligomerization domain-like"/>
    <property type="match status" value="1"/>
</dbReference>
<dbReference type="PANTHER" id="PTHR11669:SF0">
    <property type="entry name" value="PROTEIN STICHEL-LIKE 2"/>
    <property type="match status" value="1"/>
</dbReference>
<evidence type="ECO:0000256" key="5">
    <source>
        <dbReference type="ARBA" id="ARBA00022723"/>
    </source>
</evidence>